<dbReference type="EMBL" id="JAMWGI010000021">
    <property type="protein sequence ID" value="MDG6194569.1"/>
    <property type="molecule type" value="Genomic_DNA"/>
</dbReference>
<proteinExistence type="predicted"/>
<accession>A0A9X4SKI1</accession>
<dbReference type="Pfam" id="PF24028">
    <property type="entry name" value="DUF7339"/>
    <property type="match status" value="1"/>
</dbReference>
<dbReference type="InterPro" id="IPR055763">
    <property type="entry name" value="DUF7339"/>
</dbReference>
<dbReference type="RefSeq" id="WP_279364644.1">
    <property type="nucleotide sequence ID" value="NZ_JAMWGC010000029.1"/>
</dbReference>
<gene>
    <name evidence="2" type="ORF">NF708_11450</name>
</gene>
<organism evidence="2 3">
    <name type="scientific">Lactococcus formosensis</name>
    <dbReference type="NCBI Taxonomy" id="1281486"/>
    <lineage>
        <taxon>Bacteria</taxon>
        <taxon>Bacillati</taxon>
        <taxon>Bacillota</taxon>
        <taxon>Bacilli</taxon>
        <taxon>Lactobacillales</taxon>
        <taxon>Streptococcaceae</taxon>
        <taxon>Lactococcus</taxon>
    </lineage>
</organism>
<feature type="domain" description="DUF7339" evidence="1">
    <location>
        <begin position="1"/>
        <end position="104"/>
    </location>
</feature>
<evidence type="ECO:0000313" key="3">
    <source>
        <dbReference type="Proteomes" id="UP001153203"/>
    </source>
</evidence>
<evidence type="ECO:0000313" key="2">
    <source>
        <dbReference type="EMBL" id="MDG6194569.1"/>
    </source>
</evidence>
<protein>
    <recommendedName>
        <fullName evidence="1">DUF7339 domain-containing protein</fullName>
    </recommendedName>
</protein>
<name>A0A9X4SKI1_9LACT</name>
<evidence type="ECO:0000259" key="1">
    <source>
        <dbReference type="Pfam" id="PF24028"/>
    </source>
</evidence>
<sequence>MTLEYFWNVVNSYCKREEIGYTTLSLRMGFSSSYFNGLKKRKRFPTPQKMFELRELFTDDEIFKVLIKDDSESIDLDVYIMELNISKEMKLKNRQKRKVYRDYVRL</sequence>
<comment type="caution">
    <text evidence="2">The sequence shown here is derived from an EMBL/GenBank/DDBJ whole genome shotgun (WGS) entry which is preliminary data.</text>
</comment>
<dbReference type="Proteomes" id="UP001153203">
    <property type="component" value="Unassembled WGS sequence"/>
</dbReference>
<reference evidence="2" key="1">
    <citation type="submission" date="2022-06" db="EMBL/GenBank/DDBJ databases">
        <title>Lactococcus from bovine mastitis in China.</title>
        <authorList>
            <person name="Lin Y."/>
            <person name="Han B."/>
        </authorList>
    </citation>
    <scope>NUCLEOTIDE SEQUENCE</scope>
    <source>
        <strain evidence="2">Hebei-B-39</strain>
    </source>
</reference>
<dbReference type="AlphaFoldDB" id="A0A9X4SKI1"/>